<dbReference type="GO" id="GO:0008270">
    <property type="term" value="F:zinc ion binding"/>
    <property type="evidence" value="ECO:0007669"/>
    <property type="project" value="UniProtKB-KW"/>
</dbReference>
<comment type="subcellular location">
    <subcellularLocation>
        <location evidence="1">Nucleus</location>
    </subcellularLocation>
</comment>
<evidence type="ECO:0000313" key="11">
    <source>
        <dbReference type="EMBL" id="GMN24054.1"/>
    </source>
</evidence>
<organism evidence="11 12">
    <name type="scientific">Ficus carica</name>
    <name type="common">Common fig</name>
    <dbReference type="NCBI Taxonomy" id="3494"/>
    <lineage>
        <taxon>Eukaryota</taxon>
        <taxon>Viridiplantae</taxon>
        <taxon>Streptophyta</taxon>
        <taxon>Embryophyta</taxon>
        <taxon>Tracheophyta</taxon>
        <taxon>Spermatophyta</taxon>
        <taxon>Magnoliopsida</taxon>
        <taxon>eudicotyledons</taxon>
        <taxon>Gunneridae</taxon>
        <taxon>Pentapetalae</taxon>
        <taxon>rosids</taxon>
        <taxon>fabids</taxon>
        <taxon>Rosales</taxon>
        <taxon>Moraceae</taxon>
        <taxon>Ficeae</taxon>
        <taxon>Ficus</taxon>
    </lineage>
</organism>
<feature type="compositionally biased region" description="Basic and acidic residues" evidence="9">
    <location>
        <begin position="1"/>
        <end position="26"/>
    </location>
</feature>
<dbReference type="InterPro" id="IPR052426">
    <property type="entry name" value="Plant_dev_regulator"/>
</dbReference>
<dbReference type="Gene3D" id="3.30.160.60">
    <property type="entry name" value="Classic Zinc Finger"/>
    <property type="match status" value="1"/>
</dbReference>
<evidence type="ECO:0000256" key="4">
    <source>
        <dbReference type="ARBA" id="ARBA00022833"/>
    </source>
</evidence>
<sequence>MEKPSSENPDHLISDNTSDHDDDQDHHHHQRGSGASQSSSARSYECTFCKRGFSNAQALGGHMNIHRKDKAKLKQASSNHETKQRHQQTSEISNNMQIISSSYSSPSPPLIMNPNWFCDKKGRDDHLAKDQKPAGIILDDQVQGLELKSSARGPRGSSESEILDLELRLGPEPPPPHQDSSSSPTSATRKFF</sequence>
<evidence type="ECO:0000256" key="7">
    <source>
        <dbReference type="ARBA" id="ARBA00023242"/>
    </source>
</evidence>
<reference evidence="11" key="1">
    <citation type="submission" date="2023-07" db="EMBL/GenBank/DDBJ databases">
        <title>draft genome sequence of fig (Ficus carica).</title>
        <authorList>
            <person name="Takahashi T."/>
            <person name="Nishimura K."/>
        </authorList>
    </citation>
    <scope>NUCLEOTIDE SEQUENCE</scope>
</reference>
<name>A0AA88D174_FICCA</name>
<protein>
    <recommendedName>
        <fullName evidence="10">C2H2-type domain-containing protein</fullName>
    </recommendedName>
</protein>
<evidence type="ECO:0000259" key="10">
    <source>
        <dbReference type="PROSITE" id="PS50157"/>
    </source>
</evidence>
<proteinExistence type="predicted"/>
<dbReference type="SMART" id="SM00355">
    <property type="entry name" value="ZnF_C2H2"/>
    <property type="match status" value="1"/>
</dbReference>
<feature type="compositionally biased region" description="Basic residues" evidence="9">
    <location>
        <begin position="64"/>
        <end position="73"/>
    </location>
</feature>
<dbReference type="PROSITE" id="PS00028">
    <property type="entry name" value="ZINC_FINGER_C2H2_1"/>
    <property type="match status" value="1"/>
</dbReference>
<evidence type="ECO:0000256" key="2">
    <source>
        <dbReference type="ARBA" id="ARBA00022723"/>
    </source>
</evidence>
<comment type="caution">
    <text evidence="11">The sequence shown here is derived from an EMBL/GenBank/DDBJ whole genome shotgun (WGS) entry which is preliminary data.</text>
</comment>
<evidence type="ECO:0000256" key="3">
    <source>
        <dbReference type="ARBA" id="ARBA00022771"/>
    </source>
</evidence>
<dbReference type="PROSITE" id="PS50157">
    <property type="entry name" value="ZINC_FINGER_C2H2_2"/>
    <property type="match status" value="1"/>
</dbReference>
<dbReference type="InterPro" id="IPR036236">
    <property type="entry name" value="Znf_C2H2_sf"/>
</dbReference>
<keyword evidence="12" id="KW-1185">Reference proteome</keyword>
<keyword evidence="7" id="KW-0539">Nucleus</keyword>
<keyword evidence="6" id="KW-0804">Transcription</keyword>
<keyword evidence="4" id="KW-0862">Zinc</keyword>
<dbReference type="InterPro" id="IPR013087">
    <property type="entry name" value="Znf_C2H2_type"/>
</dbReference>
<evidence type="ECO:0000313" key="12">
    <source>
        <dbReference type="Proteomes" id="UP001187192"/>
    </source>
</evidence>
<dbReference type="EMBL" id="BTGU01000001">
    <property type="protein sequence ID" value="GMN24054.1"/>
    <property type="molecule type" value="Genomic_DNA"/>
</dbReference>
<evidence type="ECO:0000256" key="8">
    <source>
        <dbReference type="PROSITE-ProRule" id="PRU00042"/>
    </source>
</evidence>
<dbReference type="AlphaFoldDB" id="A0AA88D174"/>
<accession>A0AA88D174</accession>
<dbReference type="PANTHER" id="PTHR45801:SF111">
    <property type="entry name" value="C2H2 AND C2HC ZINC FINGERS SUPERFAMILY PROTEIN"/>
    <property type="match status" value="1"/>
</dbReference>
<evidence type="ECO:0000256" key="5">
    <source>
        <dbReference type="ARBA" id="ARBA00023015"/>
    </source>
</evidence>
<dbReference type="Proteomes" id="UP001187192">
    <property type="component" value="Unassembled WGS sequence"/>
</dbReference>
<feature type="region of interest" description="Disordered" evidence="9">
    <location>
        <begin position="59"/>
        <end position="107"/>
    </location>
</feature>
<feature type="compositionally biased region" description="Polar residues" evidence="9">
    <location>
        <begin position="87"/>
        <end position="99"/>
    </location>
</feature>
<dbReference type="GO" id="GO:0005634">
    <property type="term" value="C:nucleus"/>
    <property type="evidence" value="ECO:0007669"/>
    <property type="project" value="UniProtKB-SubCell"/>
</dbReference>
<feature type="region of interest" description="Disordered" evidence="9">
    <location>
        <begin position="1"/>
        <end position="41"/>
    </location>
</feature>
<keyword evidence="3 8" id="KW-0863">Zinc-finger</keyword>
<feature type="region of interest" description="Disordered" evidence="9">
    <location>
        <begin position="147"/>
        <end position="192"/>
    </location>
</feature>
<keyword evidence="5" id="KW-0805">Transcription regulation</keyword>
<evidence type="ECO:0000256" key="1">
    <source>
        <dbReference type="ARBA" id="ARBA00004123"/>
    </source>
</evidence>
<feature type="compositionally biased region" description="Low complexity" evidence="9">
    <location>
        <begin position="32"/>
        <end position="41"/>
    </location>
</feature>
<dbReference type="PANTHER" id="PTHR45801">
    <property type="entry name" value="OS07G0101800 PROTEIN"/>
    <property type="match status" value="1"/>
</dbReference>
<evidence type="ECO:0000256" key="9">
    <source>
        <dbReference type="SAM" id="MobiDB-lite"/>
    </source>
</evidence>
<gene>
    <name evidence="11" type="ORF">TIFTF001_000396</name>
</gene>
<feature type="domain" description="C2H2-type" evidence="10">
    <location>
        <begin position="44"/>
        <end position="71"/>
    </location>
</feature>
<keyword evidence="2" id="KW-0479">Metal-binding</keyword>
<dbReference type="Pfam" id="PF13912">
    <property type="entry name" value="zf-C2H2_6"/>
    <property type="match status" value="1"/>
</dbReference>
<evidence type="ECO:0000256" key="6">
    <source>
        <dbReference type="ARBA" id="ARBA00023163"/>
    </source>
</evidence>
<dbReference type="SUPFAM" id="SSF57667">
    <property type="entry name" value="beta-beta-alpha zinc fingers"/>
    <property type="match status" value="1"/>
</dbReference>